<protein>
    <submittedName>
        <fullName evidence="1">Uncharacterized protein</fullName>
    </submittedName>
</protein>
<accession>A0A0A9DJS1</accession>
<dbReference type="EMBL" id="GBRH01213883">
    <property type="protein sequence ID" value="JAD84012.1"/>
    <property type="molecule type" value="Transcribed_RNA"/>
</dbReference>
<organism evidence="1">
    <name type="scientific">Arundo donax</name>
    <name type="common">Giant reed</name>
    <name type="synonym">Donax arundinaceus</name>
    <dbReference type="NCBI Taxonomy" id="35708"/>
    <lineage>
        <taxon>Eukaryota</taxon>
        <taxon>Viridiplantae</taxon>
        <taxon>Streptophyta</taxon>
        <taxon>Embryophyta</taxon>
        <taxon>Tracheophyta</taxon>
        <taxon>Spermatophyta</taxon>
        <taxon>Magnoliopsida</taxon>
        <taxon>Liliopsida</taxon>
        <taxon>Poales</taxon>
        <taxon>Poaceae</taxon>
        <taxon>PACMAD clade</taxon>
        <taxon>Arundinoideae</taxon>
        <taxon>Arundineae</taxon>
        <taxon>Arundo</taxon>
    </lineage>
</organism>
<evidence type="ECO:0000313" key="1">
    <source>
        <dbReference type="EMBL" id="JAD84012.1"/>
    </source>
</evidence>
<reference evidence="1" key="2">
    <citation type="journal article" date="2015" name="Data Brief">
        <title>Shoot transcriptome of the giant reed, Arundo donax.</title>
        <authorList>
            <person name="Barrero R.A."/>
            <person name="Guerrero F.D."/>
            <person name="Moolhuijzen P."/>
            <person name="Goolsby J.A."/>
            <person name="Tidwell J."/>
            <person name="Bellgard S.E."/>
            <person name="Bellgard M.I."/>
        </authorList>
    </citation>
    <scope>NUCLEOTIDE SEQUENCE</scope>
    <source>
        <tissue evidence="1">Shoot tissue taken approximately 20 cm above the soil surface</tissue>
    </source>
</reference>
<sequence>MLTVALGRINQKERLCARQVLHWSINTELSNGFALPKQSLHRGKQNTGKTARALVEIYKTISNELLKSRNFNSR</sequence>
<name>A0A0A9DJS1_ARUDO</name>
<proteinExistence type="predicted"/>
<dbReference type="AlphaFoldDB" id="A0A0A9DJS1"/>
<reference evidence="1" key="1">
    <citation type="submission" date="2014-09" db="EMBL/GenBank/DDBJ databases">
        <authorList>
            <person name="Magalhaes I.L.F."/>
            <person name="Oliveira U."/>
            <person name="Santos F.R."/>
            <person name="Vidigal T.H.D.A."/>
            <person name="Brescovit A.D."/>
            <person name="Santos A.J."/>
        </authorList>
    </citation>
    <scope>NUCLEOTIDE SEQUENCE</scope>
    <source>
        <tissue evidence="1">Shoot tissue taken approximately 20 cm above the soil surface</tissue>
    </source>
</reference>